<keyword evidence="2" id="KW-1185">Reference proteome</keyword>
<protein>
    <submittedName>
        <fullName evidence="1">Uncharacterized protein</fullName>
    </submittedName>
</protein>
<dbReference type="InterPro" id="IPR027941">
    <property type="entry name" value="PLAC9"/>
</dbReference>
<dbReference type="Ensembl" id="ENSCATT00000043454.1">
    <property type="protein sequence ID" value="ENSCATP00000019273.1"/>
    <property type="gene ID" value="ENSCATG00000033421.1"/>
</dbReference>
<proteinExistence type="predicted"/>
<evidence type="ECO:0000313" key="1">
    <source>
        <dbReference type="Ensembl" id="ENSCATP00000019273.1"/>
    </source>
</evidence>
<dbReference type="PANTHER" id="PTHR37355">
    <property type="entry name" value="PLACENTA-SPECIFIC PROTEIN 9"/>
    <property type="match status" value="1"/>
</dbReference>
<dbReference type="STRING" id="9531.ENSCATP00000019273"/>
<dbReference type="GeneTree" id="ENSGT01000000220331"/>
<reference evidence="1" key="2">
    <citation type="submission" date="2025-09" db="UniProtKB">
        <authorList>
            <consortium name="Ensembl"/>
        </authorList>
    </citation>
    <scope>IDENTIFICATION</scope>
</reference>
<sequence length="85" mass="9284">MKPVLPSSLGFTSLRNEKTRFSTAAEPFSPPRGDSAQSTVCDRHMAVQRRLDVMEEKPVDHLTGVKACGLVEGAWNLPPAPDPPR</sequence>
<organism evidence="1 2">
    <name type="scientific">Cercocebus atys</name>
    <name type="common">Sooty mangabey</name>
    <name type="synonym">Cercocebus torquatus atys</name>
    <dbReference type="NCBI Taxonomy" id="9531"/>
    <lineage>
        <taxon>Eukaryota</taxon>
        <taxon>Metazoa</taxon>
        <taxon>Chordata</taxon>
        <taxon>Craniata</taxon>
        <taxon>Vertebrata</taxon>
        <taxon>Euteleostomi</taxon>
        <taxon>Mammalia</taxon>
        <taxon>Eutheria</taxon>
        <taxon>Euarchontoglires</taxon>
        <taxon>Primates</taxon>
        <taxon>Haplorrhini</taxon>
        <taxon>Catarrhini</taxon>
        <taxon>Cercopithecidae</taxon>
        <taxon>Cercopithecinae</taxon>
        <taxon>Cercocebus</taxon>
    </lineage>
</organism>
<reference evidence="1" key="1">
    <citation type="submission" date="2025-08" db="UniProtKB">
        <authorList>
            <consortium name="Ensembl"/>
        </authorList>
    </citation>
    <scope>IDENTIFICATION</scope>
</reference>
<evidence type="ECO:0000313" key="2">
    <source>
        <dbReference type="Proteomes" id="UP000233060"/>
    </source>
</evidence>
<dbReference type="Pfam" id="PF15205">
    <property type="entry name" value="PLAC9"/>
    <property type="match status" value="1"/>
</dbReference>
<accession>A0A2K5M252</accession>
<dbReference type="PANTHER" id="PTHR37355:SF1">
    <property type="entry name" value="PLACENTA-SPECIFIC PROTEIN 9"/>
    <property type="match status" value="1"/>
</dbReference>
<dbReference type="AlphaFoldDB" id="A0A2K5M252"/>
<name>A0A2K5M252_CERAT</name>
<dbReference type="Bgee" id="ENSCATG00000033421">
    <property type="expression patterns" value="Expressed in heart and 12 other cell types or tissues"/>
</dbReference>
<dbReference type="Proteomes" id="UP000233060">
    <property type="component" value="Unassembled WGS sequence"/>
</dbReference>
<dbReference type="OMA" id="CETHMAV"/>